<dbReference type="AlphaFoldDB" id="A0A8H5LRW7"/>
<protein>
    <submittedName>
        <fullName evidence="1">Uncharacterized protein</fullName>
    </submittedName>
</protein>
<dbReference type="EMBL" id="JAACJN010000145">
    <property type="protein sequence ID" value="KAF5367223.1"/>
    <property type="molecule type" value="Genomic_DNA"/>
</dbReference>
<keyword evidence="2" id="KW-1185">Reference proteome</keyword>
<sequence length="246" mass="25740">MMKRFLGASAAFCGIQVLAIPQIITSRPSSTVSLYDVLPSREVSLLNNSNLTPIDGTYQVTASILGVSSGPDGGSETTYSFGRYISQNDVFTTTLTNSQGQAVTETIHEPGPHLISNWTLVESSGGQWETFSPHVTTDATDGHTIFDDGEYFSCSYESGHQSAICTGLELDVGLATVTSGSQVATVTETRTSSVSYEGLITAFTVITQGAPVETGGTTQSNGGLGRKDLYGSGGLVAIFVVSLLSL</sequence>
<accession>A0A8H5LRW7</accession>
<evidence type="ECO:0000313" key="2">
    <source>
        <dbReference type="Proteomes" id="UP000518752"/>
    </source>
</evidence>
<evidence type="ECO:0000313" key="1">
    <source>
        <dbReference type="EMBL" id="KAF5367223.1"/>
    </source>
</evidence>
<proteinExistence type="predicted"/>
<comment type="caution">
    <text evidence="1">The sequence shown here is derived from an EMBL/GenBank/DDBJ whole genome shotgun (WGS) entry which is preliminary data.</text>
</comment>
<organism evidence="1 2">
    <name type="scientific">Collybiopsis confluens</name>
    <dbReference type="NCBI Taxonomy" id="2823264"/>
    <lineage>
        <taxon>Eukaryota</taxon>
        <taxon>Fungi</taxon>
        <taxon>Dikarya</taxon>
        <taxon>Basidiomycota</taxon>
        <taxon>Agaricomycotina</taxon>
        <taxon>Agaricomycetes</taxon>
        <taxon>Agaricomycetidae</taxon>
        <taxon>Agaricales</taxon>
        <taxon>Marasmiineae</taxon>
        <taxon>Omphalotaceae</taxon>
        <taxon>Collybiopsis</taxon>
    </lineage>
</organism>
<dbReference type="Proteomes" id="UP000518752">
    <property type="component" value="Unassembled WGS sequence"/>
</dbReference>
<gene>
    <name evidence="1" type="ORF">D9757_012227</name>
</gene>
<dbReference type="OrthoDB" id="3063647at2759"/>
<reference evidence="1 2" key="1">
    <citation type="journal article" date="2020" name="ISME J.">
        <title>Uncovering the hidden diversity of litter-decomposition mechanisms in mushroom-forming fungi.</title>
        <authorList>
            <person name="Floudas D."/>
            <person name="Bentzer J."/>
            <person name="Ahren D."/>
            <person name="Johansson T."/>
            <person name="Persson P."/>
            <person name="Tunlid A."/>
        </authorList>
    </citation>
    <scope>NUCLEOTIDE SEQUENCE [LARGE SCALE GENOMIC DNA]</scope>
    <source>
        <strain evidence="1 2">CBS 406.79</strain>
    </source>
</reference>
<name>A0A8H5LRW7_9AGAR</name>